<dbReference type="Gramene" id="Jr03_23020_p1">
    <property type="protein sequence ID" value="cds.Jr03_23020_p1"/>
    <property type="gene ID" value="Jr03_23020"/>
</dbReference>
<dbReference type="Proteomes" id="UP000235220">
    <property type="component" value="Chromosome 3"/>
</dbReference>
<reference evidence="2" key="1">
    <citation type="submission" date="2025-08" db="UniProtKB">
        <authorList>
            <consortium name="RefSeq"/>
        </authorList>
    </citation>
    <scope>IDENTIFICATION</scope>
    <source>
        <tissue evidence="2">Leaves</tissue>
    </source>
</reference>
<dbReference type="PANTHER" id="PTHR33116:SF86">
    <property type="entry name" value="REVERSE TRANSCRIPTASE DOMAIN-CONTAINING PROTEIN"/>
    <property type="match status" value="1"/>
</dbReference>
<protein>
    <submittedName>
        <fullName evidence="2">Uncharacterized protein LOC109002966</fullName>
    </submittedName>
</protein>
<accession>A0A2I4FXS6</accession>
<dbReference type="OrthoDB" id="1938246at2759"/>
<proteinExistence type="predicted"/>
<dbReference type="RefSeq" id="XP_018836446.2">
    <property type="nucleotide sequence ID" value="XM_018980901.2"/>
</dbReference>
<gene>
    <name evidence="2" type="primary">LOC109002966</name>
</gene>
<evidence type="ECO:0000313" key="1">
    <source>
        <dbReference type="Proteomes" id="UP000235220"/>
    </source>
</evidence>
<name>A0A2I4FXS6_JUGRE</name>
<organism evidence="1 2">
    <name type="scientific">Juglans regia</name>
    <name type="common">English walnut</name>
    <dbReference type="NCBI Taxonomy" id="51240"/>
    <lineage>
        <taxon>Eukaryota</taxon>
        <taxon>Viridiplantae</taxon>
        <taxon>Streptophyta</taxon>
        <taxon>Embryophyta</taxon>
        <taxon>Tracheophyta</taxon>
        <taxon>Spermatophyta</taxon>
        <taxon>Magnoliopsida</taxon>
        <taxon>eudicotyledons</taxon>
        <taxon>Gunneridae</taxon>
        <taxon>Pentapetalae</taxon>
        <taxon>rosids</taxon>
        <taxon>fabids</taxon>
        <taxon>Fagales</taxon>
        <taxon>Juglandaceae</taxon>
        <taxon>Juglans</taxon>
    </lineage>
</organism>
<sequence>MLFVDDSLIFYTADVEINHRLLELLKTYGDASGQLINQDKTVMVFSQNTEVANKRAIMELWGNSQVQHYDKYLGLPPLIGKSKMTAFVEIKHKVWMKLQGWKGNIFSRGGRRNDDKLLIGTKGGGNVHWVSWHSMCKPKVVGGLGFKDLETFNMDMLAKQSWRLLQYKDGLFYKVYIARYFSNSTLFEAPLDSSPSFAWRMIWEAKNLLIKGFQQQATVKNMNYRWSPPPPSWFKLNVDGALLFDCNKTGIGAIL</sequence>
<evidence type="ECO:0000313" key="2">
    <source>
        <dbReference type="RefSeq" id="XP_018836446.2"/>
    </source>
</evidence>
<keyword evidence="1" id="KW-1185">Reference proteome</keyword>
<dbReference type="PANTHER" id="PTHR33116">
    <property type="entry name" value="REVERSE TRANSCRIPTASE ZINC-BINDING DOMAIN-CONTAINING PROTEIN-RELATED-RELATED"/>
    <property type="match status" value="1"/>
</dbReference>
<dbReference type="GeneID" id="109002966"/>
<dbReference type="AlphaFoldDB" id="A0A2I4FXS6"/>
<dbReference type="KEGG" id="jre:109002966"/>